<proteinExistence type="evidence at transcript level"/>
<reference evidence="2" key="1">
    <citation type="journal article" date="2016" name="PLoS Negl. Trop. Dis.">
        <title>A Deep Insight into the Sialome of Rhodnius neglectus, a Vector of Chagas Disease.</title>
        <authorList>
            <person name="Santiago P.B."/>
            <person name="Assumpcao T.C."/>
            <person name="Araujo C.N."/>
            <person name="Bastos I.M."/>
            <person name="Neves D."/>
            <person name="Silva I.G."/>
            <person name="Charneau S."/>
            <person name="Queiroz R.M."/>
            <person name="Raiol T."/>
            <person name="Oliveira J.V."/>
            <person name="Sousa M.V."/>
            <person name="Calvo E."/>
            <person name="Ribeiro J.M."/>
            <person name="Santana J.M."/>
        </authorList>
    </citation>
    <scope>NUCLEOTIDE SEQUENCE</scope>
    <source>
        <tissue evidence="2">Salivary glands</tissue>
    </source>
</reference>
<dbReference type="PANTHER" id="PTHR31493">
    <property type="entry name" value="NAZO FAMILY MEMBER"/>
    <property type="match status" value="1"/>
</dbReference>
<dbReference type="EMBL" id="GDKW01001412">
    <property type="protein sequence ID" value="JAI55183.1"/>
    <property type="molecule type" value="mRNA"/>
</dbReference>
<evidence type="ECO:0000256" key="1">
    <source>
        <dbReference type="ARBA" id="ARBA00029457"/>
    </source>
</evidence>
<comment type="similarity">
    <text evidence="1">Belongs to the C19orf12 family.</text>
</comment>
<dbReference type="PANTHER" id="PTHR31493:SF1">
    <property type="entry name" value="PROTEIN C19ORF12"/>
    <property type="match status" value="1"/>
</dbReference>
<dbReference type="InterPro" id="IPR033369">
    <property type="entry name" value="C19orf12"/>
</dbReference>
<sequence length="140" mass="15296">MPVNYRELINAAEVVAEEEQMKVTMKYTLAGAGFTTFTTLLGSVIAGPVGLGIGGALGGITSAIYAKGKFKSVVAIIREDLNESQKQRLAEHLEIAVRDFQITDLVKLALLLRSNQALYIAILNALKFFLENDMKYSLTQ</sequence>
<dbReference type="Pfam" id="PF20721">
    <property type="entry name" value="C19orf12"/>
    <property type="match status" value="1"/>
</dbReference>
<organism evidence="2">
    <name type="scientific">Rhodnius neglectus</name>
    <dbReference type="NCBI Taxonomy" id="72488"/>
    <lineage>
        <taxon>Eukaryota</taxon>
        <taxon>Metazoa</taxon>
        <taxon>Ecdysozoa</taxon>
        <taxon>Arthropoda</taxon>
        <taxon>Hexapoda</taxon>
        <taxon>Insecta</taxon>
        <taxon>Pterygota</taxon>
        <taxon>Neoptera</taxon>
        <taxon>Paraneoptera</taxon>
        <taxon>Hemiptera</taxon>
        <taxon>Heteroptera</taxon>
        <taxon>Panheteroptera</taxon>
        <taxon>Cimicomorpha</taxon>
        <taxon>Reduviidae</taxon>
        <taxon>Triatominae</taxon>
        <taxon>Rhodnius</taxon>
    </lineage>
</organism>
<accession>A0A0P4VRK0</accession>
<protein>
    <submittedName>
        <fullName evidence="2">Putative conserved plasma membrane protein</fullName>
    </submittedName>
</protein>
<dbReference type="AlphaFoldDB" id="A0A0P4VRK0"/>
<evidence type="ECO:0000313" key="2">
    <source>
        <dbReference type="EMBL" id="JAI55183.1"/>
    </source>
</evidence>
<name>A0A0P4VRK0_9HEMI</name>